<keyword evidence="1" id="KW-0472">Membrane</keyword>
<evidence type="ECO:0000256" key="1">
    <source>
        <dbReference type="SAM" id="Phobius"/>
    </source>
</evidence>
<comment type="caution">
    <text evidence="2">The sequence shown here is derived from an EMBL/GenBank/DDBJ whole genome shotgun (WGS) entry which is preliminary data.</text>
</comment>
<reference evidence="2 3" key="1">
    <citation type="submission" date="2018-10" db="EMBL/GenBank/DDBJ databases">
        <title>Draft genome of Cortibacter populi DSM10536.</title>
        <authorList>
            <person name="Bernier A.-M."/>
            <person name="Bernard K."/>
        </authorList>
    </citation>
    <scope>NUCLEOTIDE SEQUENCE [LARGE SCALE GENOMIC DNA]</scope>
    <source>
        <strain evidence="2 3">DSM 105136</strain>
    </source>
</reference>
<evidence type="ECO:0000313" key="3">
    <source>
        <dbReference type="Proteomes" id="UP000278006"/>
    </source>
</evidence>
<keyword evidence="1" id="KW-0812">Transmembrane</keyword>
<gene>
    <name evidence="2" type="ORF">D8I35_09520</name>
</gene>
<evidence type="ECO:0000313" key="2">
    <source>
        <dbReference type="EMBL" id="RMX06730.1"/>
    </source>
</evidence>
<sequence>MAIAAQAVEVAAVPLFAAVHLIALLAPDTAPSRREVMAIAFWTCLGFSGFVLALMAAFEEKPNQEK</sequence>
<keyword evidence="3" id="KW-1185">Reference proteome</keyword>
<protein>
    <submittedName>
        <fullName evidence="2">Uncharacterized protein</fullName>
    </submittedName>
</protein>
<dbReference type="Proteomes" id="UP000278006">
    <property type="component" value="Unassembled WGS sequence"/>
</dbReference>
<dbReference type="AlphaFoldDB" id="A0A3M6QUN3"/>
<feature type="transmembrane region" description="Helical" evidence="1">
    <location>
        <begin position="7"/>
        <end position="27"/>
    </location>
</feature>
<accession>A0A3M6QUN3</accession>
<organism evidence="2 3">
    <name type="scientific">Corticibacter populi</name>
    <dbReference type="NCBI Taxonomy" id="1550736"/>
    <lineage>
        <taxon>Bacteria</taxon>
        <taxon>Pseudomonadati</taxon>
        <taxon>Pseudomonadota</taxon>
        <taxon>Betaproteobacteria</taxon>
        <taxon>Burkholderiales</taxon>
        <taxon>Comamonadaceae</taxon>
        <taxon>Corticibacter</taxon>
    </lineage>
</organism>
<feature type="transmembrane region" description="Helical" evidence="1">
    <location>
        <begin position="39"/>
        <end position="58"/>
    </location>
</feature>
<dbReference type="EMBL" id="RDQO01000002">
    <property type="protein sequence ID" value="RMX06730.1"/>
    <property type="molecule type" value="Genomic_DNA"/>
</dbReference>
<name>A0A3M6QUN3_9BURK</name>
<proteinExistence type="predicted"/>
<keyword evidence="1" id="KW-1133">Transmembrane helix</keyword>